<sequence length="275" mass="29657">MDSLGQFLTHLVLDLVAVAVLTFGVYFPRHRRRDLLPAYLALNIALFAVVAALARVGGDGGMALGFGLFGVLSMIRLRSESIQNEEVAYYFTTLVIGLLAGLPHLPFGLTATLCLLPVVVLYAADHPRLYARTRRTVVTLDAAVTEPEAVRARISARLGEPLAWKVTEVDYVRDLTVVDVRFRQPSPHSPQSRHTAPAHAHRTRPETPPESAGTRTPEPGRVPVPGDAGDAVTAVQETAGGRSGTSVRYQDGDSDTRTTTTPTPATAAHPRENAR</sequence>
<evidence type="ECO:0008006" key="5">
    <source>
        <dbReference type="Google" id="ProtNLM"/>
    </source>
</evidence>
<dbReference type="RefSeq" id="WP_078874639.1">
    <property type="nucleotide sequence ID" value="NZ_BJMM01000025.1"/>
</dbReference>
<dbReference type="InterPro" id="IPR032531">
    <property type="entry name" value="DUF4956"/>
</dbReference>
<feature type="transmembrane region" description="Helical" evidence="2">
    <location>
        <begin position="35"/>
        <end position="54"/>
    </location>
</feature>
<dbReference type="AlphaFoldDB" id="A0A4Y3R560"/>
<organism evidence="3 4">
    <name type="scientific">Streptomyces cacaoi</name>
    <dbReference type="NCBI Taxonomy" id="1898"/>
    <lineage>
        <taxon>Bacteria</taxon>
        <taxon>Bacillati</taxon>
        <taxon>Actinomycetota</taxon>
        <taxon>Actinomycetes</taxon>
        <taxon>Kitasatosporales</taxon>
        <taxon>Streptomycetaceae</taxon>
        <taxon>Streptomyces</taxon>
    </lineage>
</organism>
<feature type="transmembrane region" description="Helical" evidence="2">
    <location>
        <begin position="109"/>
        <end position="125"/>
    </location>
</feature>
<dbReference type="Pfam" id="PF16316">
    <property type="entry name" value="DUF4956"/>
    <property type="match status" value="1"/>
</dbReference>
<proteinExistence type="predicted"/>
<dbReference type="OrthoDB" id="3827267at2"/>
<feature type="region of interest" description="Disordered" evidence="1">
    <location>
        <begin position="183"/>
        <end position="275"/>
    </location>
</feature>
<protein>
    <recommendedName>
        <fullName evidence="5">DUF4956 domain-containing protein</fullName>
    </recommendedName>
</protein>
<evidence type="ECO:0000256" key="1">
    <source>
        <dbReference type="SAM" id="MobiDB-lite"/>
    </source>
</evidence>
<reference evidence="3 4" key="1">
    <citation type="submission" date="2019-06" db="EMBL/GenBank/DDBJ databases">
        <title>Whole genome shotgun sequence of Streptomyces cacaoi subsp. cacaoi NBRC 12748.</title>
        <authorList>
            <person name="Hosoyama A."/>
            <person name="Uohara A."/>
            <person name="Ohji S."/>
            <person name="Ichikawa N."/>
        </authorList>
    </citation>
    <scope>NUCLEOTIDE SEQUENCE [LARGE SCALE GENOMIC DNA]</scope>
    <source>
        <strain evidence="3 4">NBRC 12748</strain>
    </source>
</reference>
<keyword evidence="2" id="KW-1133">Transmembrane helix</keyword>
<gene>
    <name evidence="3" type="ORF">SCA03_44390</name>
</gene>
<accession>A0A4Y3R560</accession>
<evidence type="ECO:0000256" key="2">
    <source>
        <dbReference type="SAM" id="Phobius"/>
    </source>
</evidence>
<evidence type="ECO:0000313" key="3">
    <source>
        <dbReference type="EMBL" id="GEB51888.1"/>
    </source>
</evidence>
<keyword evidence="4" id="KW-1185">Reference proteome</keyword>
<feature type="compositionally biased region" description="Low complexity" evidence="1">
    <location>
        <begin position="257"/>
        <end position="268"/>
    </location>
</feature>
<evidence type="ECO:0000313" key="4">
    <source>
        <dbReference type="Proteomes" id="UP000319210"/>
    </source>
</evidence>
<comment type="caution">
    <text evidence="3">The sequence shown here is derived from an EMBL/GenBank/DDBJ whole genome shotgun (WGS) entry which is preliminary data.</text>
</comment>
<dbReference type="Proteomes" id="UP000319210">
    <property type="component" value="Unassembled WGS sequence"/>
</dbReference>
<dbReference type="EMBL" id="BJMM01000025">
    <property type="protein sequence ID" value="GEB51888.1"/>
    <property type="molecule type" value="Genomic_DNA"/>
</dbReference>
<feature type="transmembrane region" description="Helical" evidence="2">
    <location>
        <begin position="6"/>
        <end position="28"/>
    </location>
</feature>
<name>A0A4Y3R560_STRCI</name>
<keyword evidence="2" id="KW-0812">Transmembrane</keyword>
<keyword evidence="2" id="KW-0472">Membrane</keyword>